<dbReference type="EMBL" id="WLYI01000051">
    <property type="protein sequence ID" value="MTD22326.1"/>
    <property type="molecule type" value="Genomic_DNA"/>
</dbReference>
<evidence type="ECO:0000313" key="2">
    <source>
        <dbReference type="EMBL" id="MTD22326.1"/>
    </source>
</evidence>
<sequence length="61" mass="7150">MTKEELRQQLQDQLEKHLQENPNSVTVYAGGREPERQPWKKKPSFHDKAFAETIAELEKAD</sequence>
<gene>
    <name evidence="2" type="ORF">GIR22_24660</name>
</gene>
<feature type="region of interest" description="Disordered" evidence="1">
    <location>
        <begin position="15"/>
        <end position="46"/>
    </location>
</feature>
<dbReference type="OrthoDB" id="9982841at2"/>
<name>A0A7X2RXM0_9PSED</name>
<organism evidence="2 3">
    <name type="scientific">Pseudomonas karstica</name>
    <dbReference type="NCBI Taxonomy" id="1055468"/>
    <lineage>
        <taxon>Bacteria</taxon>
        <taxon>Pseudomonadati</taxon>
        <taxon>Pseudomonadota</taxon>
        <taxon>Gammaproteobacteria</taxon>
        <taxon>Pseudomonadales</taxon>
        <taxon>Pseudomonadaceae</taxon>
        <taxon>Pseudomonas</taxon>
    </lineage>
</organism>
<proteinExistence type="predicted"/>
<comment type="caution">
    <text evidence="2">The sequence shown here is derived from an EMBL/GenBank/DDBJ whole genome shotgun (WGS) entry which is preliminary data.</text>
</comment>
<protein>
    <recommendedName>
        <fullName evidence="4">Beta-ketoadipyl CoA thiolase</fullName>
    </recommendedName>
</protein>
<reference evidence="2 3" key="1">
    <citation type="submission" date="2019-11" db="EMBL/GenBank/DDBJ databases">
        <title>Pseudmonas karstica sp. nov. and Pseudomonas spelaei sp. nov. from caves.</title>
        <authorList>
            <person name="Zeman M."/>
        </authorList>
    </citation>
    <scope>NUCLEOTIDE SEQUENCE [LARGE SCALE GENOMIC DNA]</scope>
    <source>
        <strain evidence="2 3">CCM 7891</strain>
    </source>
</reference>
<evidence type="ECO:0000313" key="3">
    <source>
        <dbReference type="Proteomes" id="UP000431485"/>
    </source>
</evidence>
<evidence type="ECO:0000256" key="1">
    <source>
        <dbReference type="SAM" id="MobiDB-lite"/>
    </source>
</evidence>
<dbReference type="Proteomes" id="UP000431485">
    <property type="component" value="Unassembled WGS sequence"/>
</dbReference>
<feature type="compositionally biased region" description="Basic and acidic residues" evidence="1">
    <location>
        <begin position="32"/>
        <end position="46"/>
    </location>
</feature>
<dbReference type="AlphaFoldDB" id="A0A7X2RXM0"/>
<accession>A0A7X2RXM0</accession>
<dbReference type="RefSeq" id="WP_154745888.1">
    <property type="nucleotide sequence ID" value="NZ_JBHSTG010000028.1"/>
</dbReference>
<keyword evidence="3" id="KW-1185">Reference proteome</keyword>
<evidence type="ECO:0008006" key="4">
    <source>
        <dbReference type="Google" id="ProtNLM"/>
    </source>
</evidence>